<keyword evidence="4" id="KW-0963">Cytoplasm</keyword>
<dbReference type="Proteomes" id="UP001431209">
    <property type="component" value="Unassembled WGS sequence"/>
</dbReference>
<dbReference type="EMBL" id="JAOPGA020001113">
    <property type="protein sequence ID" value="KAL0485192.1"/>
    <property type="molecule type" value="Genomic_DNA"/>
</dbReference>
<dbReference type="GO" id="GO:0043022">
    <property type="term" value="F:ribosome binding"/>
    <property type="evidence" value="ECO:0007669"/>
    <property type="project" value="TreeGrafter"/>
</dbReference>
<gene>
    <name evidence="8" type="ORF">AKO1_004302</name>
</gene>
<dbReference type="GO" id="GO:0036464">
    <property type="term" value="C:cytoplasmic ribonucleoprotein granule"/>
    <property type="evidence" value="ECO:0007669"/>
    <property type="project" value="UniProtKB-SubCell"/>
</dbReference>
<dbReference type="PANTHER" id="PTHR16135:SF2">
    <property type="entry name" value="SHIFTLESS ANTIVIRAL INHIBITOR OF RIBOSOMAL FRAMESHIFTING PROTEIN"/>
    <property type="match status" value="1"/>
</dbReference>
<proteinExistence type="inferred from homology"/>
<comment type="similarity">
    <text evidence="3">Belongs to the SHFL family.</text>
</comment>
<feature type="compositionally biased region" description="Gly residues" evidence="7">
    <location>
        <begin position="204"/>
        <end position="217"/>
    </location>
</feature>
<evidence type="ECO:0000256" key="1">
    <source>
        <dbReference type="ARBA" id="ARBA00004123"/>
    </source>
</evidence>
<evidence type="ECO:0000256" key="3">
    <source>
        <dbReference type="ARBA" id="ARBA00005469"/>
    </source>
</evidence>
<keyword evidence="6" id="KW-0539">Nucleus</keyword>
<dbReference type="InterPro" id="IPR026795">
    <property type="entry name" value="SHFL"/>
</dbReference>
<evidence type="ECO:0000256" key="7">
    <source>
        <dbReference type="SAM" id="MobiDB-lite"/>
    </source>
</evidence>
<dbReference type="GO" id="GO:0075523">
    <property type="term" value="P:viral translational frameshifting"/>
    <property type="evidence" value="ECO:0007669"/>
    <property type="project" value="TreeGrafter"/>
</dbReference>
<organism evidence="8 9">
    <name type="scientific">Acrasis kona</name>
    <dbReference type="NCBI Taxonomy" id="1008807"/>
    <lineage>
        <taxon>Eukaryota</taxon>
        <taxon>Discoba</taxon>
        <taxon>Heterolobosea</taxon>
        <taxon>Tetramitia</taxon>
        <taxon>Eutetramitia</taxon>
        <taxon>Acrasidae</taxon>
        <taxon>Acrasis</taxon>
    </lineage>
</organism>
<reference evidence="8 9" key="1">
    <citation type="submission" date="2024-03" db="EMBL/GenBank/DDBJ databases">
        <title>The Acrasis kona genome and developmental transcriptomes reveal deep origins of eukaryotic multicellular pathways.</title>
        <authorList>
            <person name="Sheikh S."/>
            <person name="Fu C.-J."/>
            <person name="Brown M.W."/>
            <person name="Baldauf S.L."/>
        </authorList>
    </citation>
    <scope>NUCLEOTIDE SEQUENCE [LARGE SCALE GENOMIC DNA]</scope>
    <source>
        <strain evidence="8 9">ATCC MYA-3509</strain>
    </source>
</reference>
<evidence type="ECO:0000256" key="6">
    <source>
        <dbReference type="ARBA" id="ARBA00023242"/>
    </source>
</evidence>
<evidence type="ECO:0000256" key="5">
    <source>
        <dbReference type="ARBA" id="ARBA00022884"/>
    </source>
</evidence>
<evidence type="ECO:0000313" key="9">
    <source>
        <dbReference type="Proteomes" id="UP001431209"/>
    </source>
</evidence>
<comment type="caution">
    <text evidence="8">The sequence shown here is derived from an EMBL/GenBank/DDBJ whole genome shotgun (WGS) entry which is preliminary data.</text>
</comment>
<comment type="subcellular location">
    <subcellularLocation>
        <location evidence="2">Cytoplasm</location>
        <location evidence="2">Cytoplasmic ribonucleoprotein granule</location>
    </subcellularLocation>
    <subcellularLocation>
        <location evidence="1">Nucleus</location>
    </subcellularLocation>
</comment>
<dbReference type="GO" id="GO:1990825">
    <property type="term" value="F:sequence-specific mRNA binding"/>
    <property type="evidence" value="ECO:0007669"/>
    <property type="project" value="TreeGrafter"/>
</dbReference>
<accession>A0AAW2Z5V7</accession>
<feature type="compositionally biased region" description="Basic and acidic residues" evidence="7">
    <location>
        <begin position="232"/>
        <end position="245"/>
    </location>
</feature>
<evidence type="ECO:0000313" key="8">
    <source>
        <dbReference type="EMBL" id="KAL0485192.1"/>
    </source>
</evidence>
<dbReference type="PANTHER" id="PTHR16135">
    <property type="entry name" value="REPRESSOR OF YIELD OF DENV PROTEIN"/>
    <property type="match status" value="1"/>
</dbReference>
<evidence type="ECO:0000256" key="4">
    <source>
        <dbReference type="ARBA" id="ARBA00022490"/>
    </source>
</evidence>
<dbReference type="GO" id="GO:0045087">
    <property type="term" value="P:innate immune response"/>
    <property type="evidence" value="ECO:0007669"/>
    <property type="project" value="TreeGrafter"/>
</dbReference>
<feature type="region of interest" description="Disordered" evidence="7">
    <location>
        <begin position="175"/>
        <end position="277"/>
    </location>
</feature>
<keyword evidence="5" id="KW-0694">RNA-binding</keyword>
<dbReference type="GO" id="GO:0005634">
    <property type="term" value="C:nucleus"/>
    <property type="evidence" value="ECO:0007669"/>
    <property type="project" value="UniProtKB-SubCell"/>
</dbReference>
<keyword evidence="9" id="KW-1185">Reference proteome</keyword>
<evidence type="ECO:0000256" key="2">
    <source>
        <dbReference type="ARBA" id="ARBA00004331"/>
    </source>
</evidence>
<protein>
    <submittedName>
        <fullName evidence="8">Uncharacterized protein</fullName>
    </submittedName>
</protein>
<dbReference type="Pfam" id="PF15135">
    <property type="entry name" value="UPF0515"/>
    <property type="match status" value="1"/>
</dbReference>
<feature type="compositionally biased region" description="Polar residues" evidence="7">
    <location>
        <begin position="185"/>
        <end position="200"/>
    </location>
</feature>
<name>A0AAW2Z5V7_9EUKA</name>
<sequence>MVLNEDVLNEDRRHYERSNHGNKVSRQFGCPLCQRHWWKTVYELKPVARCYFGCDKKYDAIPREYEFGKGYYKCGVLPAFTKPPIVPGMTSIEQINNAFIGMMIAPIDDTVLNTCNNEWTSPNCRYGLKQKCQICGKQNEPYKLGKEMRKRPKPVNKEQGYHQCEDCLNTPGNCSRHPNKKWSSEHSSTGSTITDVSSLMNPRGGRGGRGGGRGRGGTRNNNNSKGTGLFGRKYERNLEEKKDEGDLSFVVERGADSAVRRSGRGRRGGFKNNSDQE</sequence>
<dbReference type="AlphaFoldDB" id="A0AAW2Z5V7"/>